<name>A0ABV4KGF5_9FLAO</name>
<feature type="domain" description="Redoxin" evidence="6">
    <location>
        <begin position="198"/>
        <end position="247"/>
    </location>
</feature>
<dbReference type="InterPro" id="IPR013740">
    <property type="entry name" value="Redoxin"/>
</dbReference>
<protein>
    <submittedName>
        <fullName evidence="7">TlpA disulfide reductase family protein</fullName>
    </submittedName>
</protein>
<dbReference type="PANTHER" id="PTHR42852:SF6">
    <property type="entry name" value="THIOL:DISULFIDE INTERCHANGE PROTEIN DSBE"/>
    <property type="match status" value="1"/>
</dbReference>
<dbReference type="Pfam" id="PF08534">
    <property type="entry name" value="Redoxin"/>
    <property type="match status" value="1"/>
</dbReference>
<feature type="signal peptide" evidence="5">
    <location>
        <begin position="1"/>
        <end position="19"/>
    </location>
</feature>
<comment type="subcellular location">
    <subcellularLocation>
        <location evidence="1">Cell envelope</location>
    </subcellularLocation>
</comment>
<dbReference type="SUPFAM" id="SSF52833">
    <property type="entry name" value="Thioredoxin-like"/>
    <property type="match status" value="1"/>
</dbReference>
<keyword evidence="2" id="KW-0201">Cytochrome c-type biogenesis</keyword>
<proteinExistence type="predicted"/>
<dbReference type="InterPro" id="IPR050553">
    <property type="entry name" value="Thioredoxin_ResA/DsbE_sf"/>
</dbReference>
<evidence type="ECO:0000313" key="7">
    <source>
        <dbReference type="EMBL" id="MEZ7515569.1"/>
    </source>
</evidence>
<dbReference type="CDD" id="cd02966">
    <property type="entry name" value="TlpA_like_family"/>
    <property type="match status" value="1"/>
</dbReference>
<dbReference type="Gene3D" id="3.40.30.10">
    <property type="entry name" value="Glutaredoxin"/>
    <property type="match status" value="1"/>
</dbReference>
<keyword evidence="8" id="KW-1185">Reference proteome</keyword>
<gene>
    <name evidence="7" type="ORF">QO192_09785</name>
</gene>
<feature type="chain" id="PRO_5046397257" evidence="5">
    <location>
        <begin position="20"/>
        <end position="253"/>
    </location>
</feature>
<reference evidence="7 8" key="1">
    <citation type="submission" date="2023-05" db="EMBL/GenBank/DDBJ databases">
        <title>Adaptations of aquatic viruses from atmosphere-close ecosystems of the Central Arctic Ocean.</title>
        <authorList>
            <person name="Rahlff J."/>
            <person name="Holmfeldt K."/>
        </authorList>
    </citation>
    <scope>NUCLEOTIDE SEQUENCE [LARGE SCALE GENOMIC DNA]</scope>
    <source>
        <strain evidence="7 8">Arc14</strain>
    </source>
</reference>
<organism evidence="7 8">
    <name type="scientific">Flavobacterium frigidarium</name>
    <dbReference type="NCBI Taxonomy" id="99286"/>
    <lineage>
        <taxon>Bacteria</taxon>
        <taxon>Pseudomonadati</taxon>
        <taxon>Bacteroidota</taxon>
        <taxon>Flavobacteriia</taxon>
        <taxon>Flavobacteriales</taxon>
        <taxon>Flavobacteriaceae</taxon>
        <taxon>Flavobacterium</taxon>
    </lineage>
</organism>
<evidence type="ECO:0000313" key="8">
    <source>
        <dbReference type="Proteomes" id="UP001568894"/>
    </source>
</evidence>
<dbReference type="EMBL" id="JASMRN010000007">
    <property type="protein sequence ID" value="MEZ7515569.1"/>
    <property type="molecule type" value="Genomic_DNA"/>
</dbReference>
<evidence type="ECO:0000259" key="6">
    <source>
        <dbReference type="Pfam" id="PF08534"/>
    </source>
</evidence>
<dbReference type="InterPro" id="IPR036249">
    <property type="entry name" value="Thioredoxin-like_sf"/>
</dbReference>
<evidence type="ECO:0000256" key="5">
    <source>
        <dbReference type="SAM" id="SignalP"/>
    </source>
</evidence>
<evidence type="ECO:0000256" key="2">
    <source>
        <dbReference type="ARBA" id="ARBA00022748"/>
    </source>
</evidence>
<comment type="caution">
    <text evidence="7">The sequence shown here is derived from an EMBL/GenBank/DDBJ whole genome shotgun (WGS) entry which is preliminary data.</text>
</comment>
<dbReference type="RefSeq" id="WP_371570025.1">
    <property type="nucleotide sequence ID" value="NZ_JASMRN010000007.1"/>
</dbReference>
<keyword evidence="4" id="KW-0676">Redox-active center</keyword>
<sequence>MNKVILMLVALLITGNASSQDKTYATVEFDVANQKTDSLFIWRIESEIVLLKILKKDKNGVFKDTVTVKPTMHLLSYTKNSSSYNIIYLANGFDLKISLDINKWGEPMQFSGKGSDENNLFQEVPNSFPSDSIFKDDKNFRTEFDKARKFSLSLIEGKKLNPEFYTEIKKQIEDHYLRIETQHQFQVAQNKLNTTVSPNFLFINYKGGQSTLEDFKGKYVYIDIWATWCAPCIREIPYLKKLKNYTKVKILLF</sequence>
<evidence type="ECO:0000256" key="1">
    <source>
        <dbReference type="ARBA" id="ARBA00004196"/>
    </source>
</evidence>
<keyword evidence="5" id="KW-0732">Signal</keyword>
<dbReference type="Proteomes" id="UP001568894">
    <property type="component" value="Unassembled WGS sequence"/>
</dbReference>
<accession>A0ABV4KGF5</accession>
<dbReference type="PANTHER" id="PTHR42852">
    <property type="entry name" value="THIOL:DISULFIDE INTERCHANGE PROTEIN DSBE"/>
    <property type="match status" value="1"/>
</dbReference>
<evidence type="ECO:0000256" key="4">
    <source>
        <dbReference type="ARBA" id="ARBA00023284"/>
    </source>
</evidence>
<evidence type="ECO:0000256" key="3">
    <source>
        <dbReference type="ARBA" id="ARBA00023157"/>
    </source>
</evidence>
<keyword evidence="3" id="KW-1015">Disulfide bond</keyword>